<keyword evidence="3" id="KW-1185">Reference proteome</keyword>
<dbReference type="Proteomes" id="UP000077278">
    <property type="component" value="Unassembled WGS sequence"/>
</dbReference>
<comment type="caution">
    <text evidence="2">The sequence shown here is derived from an EMBL/GenBank/DDBJ whole genome shotgun (WGS) entry which is preliminary data.</text>
</comment>
<dbReference type="Proteomes" id="UP000077063">
    <property type="component" value="Unassembled WGS sequence"/>
</dbReference>
<dbReference type="EMBL" id="FKDK01000004">
    <property type="protein sequence ID" value="SAA24998.1"/>
    <property type="molecule type" value="Genomic_DNA"/>
</dbReference>
<evidence type="ECO:0000313" key="2">
    <source>
        <dbReference type="EMBL" id="SAB34581.1"/>
    </source>
</evidence>
<organism evidence="2 4">
    <name type="scientific">Enterobacter roggenkampii</name>
    <dbReference type="NCBI Taxonomy" id="1812935"/>
    <lineage>
        <taxon>Bacteria</taxon>
        <taxon>Pseudomonadati</taxon>
        <taxon>Pseudomonadota</taxon>
        <taxon>Gammaproteobacteria</taxon>
        <taxon>Enterobacterales</taxon>
        <taxon>Enterobacteriaceae</taxon>
        <taxon>Enterobacter</taxon>
        <taxon>Enterobacter cloacae complex</taxon>
    </lineage>
</organism>
<protein>
    <submittedName>
        <fullName evidence="2">Transcriptional regulator LysR</fullName>
    </submittedName>
</protein>
<gene>
    <name evidence="2" type="ORF">SAMEA2273136_00262</name>
    <name evidence="1" type="ORF">SAMEA2273443_01373</name>
</gene>
<accession>A0ABD7KCJ4</accession>
<dbReference type="EMBL" id="FKDD01000001">
    <property type="protein sequence ID" value="SAB34581.1"/>
    <property type="molecule type" value="Genomic_DNA"/>
</dbReference>
<evidence type="ECO:0000313" key="4">
    <source>
        <dbReference type="Proteomes" id="UP000077278"/>
    </source>
</evidence>
<name>A0ABD7KCJ4_9ENTR</name>
<evidence type="ECO:0000313" key="3">
    <source>
        <dbReference type="Proteomes" id="UP000077063"/>
    </source>
</evidence>
<reference evidence="3 4" key="1">
    <citation type="submission" date="2016-03" db="EMBL/GenBank/DDBJ databases">
        <authorList>
            <consortium name="Pathogen Informatics"/>
        </authorList>
    </citation>
    <scope>NUCLEOTIDE SEQUENCE [LARGE SCALE GENOMIC DNA]</scope>
    <source>
        <strain evidence="1">E2161</strain>
        <strain evidence="3">e2161</strain>
        <strain evidence="4">e264</strain>
        <strain evidence="2">E264</strain>
    </source>
</reference>
<proteinExistence type="predicted"/>
<evidence type="ECO:0000313" key="1">
    <source>
        <dbReference type="EMBL" id="SAA24998.1"/>
    </source>
</evidence>
<dbReference type="AlphaFoldDB" id="A0ABD7KCJ4"/>
<sequence length="31" mass="3295">MSDFPPIVSLRSFEAVARLGCVMLAMVPSLG</sequence>